<evidence type="ECO:0000256" key="4">
    <source>
        <dbReference type="ARBA" id="ARBA00022833"/>
    </source>
</evidence>
<dbReference type="Proteomes" id="UP000319257">
    <property type="component" value="Unassembled WGS sequence"/>
</dbReference>
<keyword evidence="1" id="KW-0479">Metal-binding</keyword>
<dbReference type="GO" id="GO:0004842">
    <property type="term" value="F:ubiquitin-protein transferase activity"/>
    <property type="evidence" value="ECO:0007669"/>
    <property type="project" value="InterPro"/>
</dbReference>
<sequence>MSLLEFDCQTRNLMIQLQLEDLDDLTDRKGKSCGVSDFEAALDTYRHELAIEESFIYDRSLSESIARAVILDGDLISTYILEEEQAVHDRDYAWAIGPSKPAQERNDTSQQCPDLEDNYLSKLAALYISPPNEEPESSSSAEKRAQLTTAKIRKTKKSECIICGDKHHFFDLATCPCSHEYCRECLEALFQASFTDQSLFPPRCCNRPIPIESNRVFLTSKIVGEYQAKKIEFETPNPTYCHLPSCVTFIPRTFIEGDTGTCVSCAARTCIVCKGAAHKGDCPYDETVQDLLRAAAENGWQRCYNCRRVVELEVGCNHMSKLESHGAAFIY</sequence>
<dbReference type="GO" id="GO:0008270">
    <property type="term" value="F:zinc ion binding"/>
    <property type="evidence" value="ECO:0007669"/>
    <property type="project" value="UniProtKB-KW"/>
</dbReference>
<dbReference type="PANTHER" id="PTHR11685">
    <property type="entry name" value="RBR FAMILY RING FINGER AND IBR DOMAIN-CONTAINING"/>
    <property type="match status" value="1"/>
</dbReference>
<evidence type="ECO:0000256" key="1">
    <source>
        <dbReference type="ARBA" id="ARBA00022723"/>
    </source>
</evidence>
<accession>A0A507BJF3</accession>
<organism evidence="6 7">
    <name type="scientific">Thyridium curvatum</name>
    <dbReference type="NCBI Taxonomy" id="1093900"/>
    <lineage>
        <taxon>Eukaryota</taxon>
        <taxon>Fungi</taxon>
        <taxon>Dikarya</taxon>
        <taxon>Ascomycota</taxon>
        <taxon>Pezizomycotina</taxon>
        <taxon>Sordariomycetes</taxon>
        <taxon>Sordariomycetidae</taxon>
        <taxon>Thyridiales</taxon>
        <taxon>Thyridiaceae</taxon>
        <taxon>Thyridium</taxon>
    </lineage>
</organism>
<gene>
    <name evidence="6" type="ORF">E0L32_011347</name>
</gene>
<dbReference type="InterPro" id="IPR031127">
    <property type="entry name" value="E3_UB_ligase_RBR"/>
</dbReference>
<keyword evidence="3" id="KW-0833">Ubl conjugation pathway</keyword>
<evidence type="ECO:0000256" key="2">
    <source>
        <dbReference type="ARBA" id="ARBA00022771"/>
    </source>
</evidence>
<evidence type="ECO:0000313" key="6">
    <source>
        <dbReference type="EMBL" id="TPX18954.1"/>
    </source>
</evidence>
<dbReference type="STRING" id="1093900.A0A507BJF3"/>
<evidence type="ECO:0000259" key="5">
    <source>
        <dbReference type="Pfam" id="PF01485"/>
    </source>
</evidence>
<dbReference type="RefSeq" id="XP_031000665.1">
    <property type="nucleotide sequence ID" value="XM_031134066.1"/>
</dbReference>
<dbReference type="EMBL" id="SKBQ01000104">
    <property type="protein sequence ID" value="TPX18954.1"/>
    <property type="molecule type" value="Genomic_DNA"/>
</dbReference>
<protein>
    <recommendedName>
        <fullName evidence="5">IBR domain-containing protein</fullName>
    </recommendedName>
</protein>
<dbReference type="PROSITE" id="PS00518">
    <property type="entry name" value="ZF_RING_1"/>
    <property type="match status" value="1"/>
</dbReference>
<feature type="domain" description="IBR" evidence="5">
    <location>
        <begin position="229"/>
        <end position="281"/>
    </location>
</feature>
<dbReference type="InterPro" id="IPR002867">
    <property type="entry name" value="IBR_dom"/>
</dbReference>
<dbReference type="Gene3D" id="1.20.120.1750">
    <property type="match status" value="1"/>
</dbReference>
<keyword evidence="7" id="KW-1185">Reference proteome</keyword>
<dbReference type="InterPro" id="IPR017907">
    <property type="entry name" value="Znf_RING_CS"/>
</dbReference>
<evidence type="ECO:0000256" key="3">
    <source>
        <dbReference type="ARBA" id="ARBA00022786"/>
    </source>
</evidence>
<keyword evidence="2" id="KW-0863">Zinc-finger</keyword>
<evidence type="ECO:0000313" key="7">
    <source>
        <dbReference type="Proteomes" id="UP000319257"/>
    </source>
</evidence>
<reference evidence="6 7" key="1">
    <citation type="submission" date="2019-06" db="EMBL/GenBank/DDBJ databases">
        <title>Draft genome sequence of the filamentous fungus Phialemoniopsis curvata isolated from diesel fuel.</title>
        <authorList>
            <person name="Varaljay V.A."/>
            <person name="Lyon W.J."/>
            <person name="Crouch A.L."/>
            <person name="Drake C.E."/>
            <person name="Hollomon J.M."/>
            <person name="Nadeau L.J."/>
            <person name="Nunn H.S."/>
            <person name="Stevenson B.S."/>
            <person name="Bojanowski C.L."/>
            <person name="Crookes-Goodson W.J."/>
        </authorList>
    </citation>
    <scope>NUCLEOTIDE SEQUENCE [LARGE SCALE GENOMIC DNA]</scope>
    <source>
        <strain evidence="6 7">D216</strain>
    </source>
</reference>
<dbReference type="GeneID" id="41978794"/>
<comment type="caution">
    <text evidence="6">The sequence shown here is derived from an EMBL/GenBank/DDBJ whole genome shotgun (WGS) entry which is preliminary data.</text>
</comment>
<dbReference type="InterPro" id="IPR013083">
    <property type="entry name" value="Znf_RING/FYVE/PHD"/>
</dbReference>
<dbReference type="InParanoid" id="A0A507BJF3"/>
<dbReference type="Gene3D" id="3.30.40.10">
    <property type="entry name" value="Zinc/RING finger domain, C3HC4 (zinc finger)"/>
    <property type="match status" value="1"/>
</dbReference>
<dbReference type="AlphaFoldDB" id="A0A507BJF3"/>
<proteinExistence type="predicted"/>
<name>A0A507BJF3_9PEZI</name>
<dbReference type="GO" id="GO:0016567">
    <property type="term" value="P:protein ubiquitination"/>
    <property type="evidence" value="ECO:0007669"/>
    <property type="project" value="InterPro"/>
</dbReference>
<dbReference type="SUPFAM" id="SSF57850">
    <property type="entry name" value="RING/U-box"/>
    <property type="match status" value="1"/>
</dbReference>
<dbReference type="Pfam" id="PF01485">
    <property type="entry name" value="IBR"/>
    <property type="match status" value="1"/>
</dbReference>
<dbReference type="OrthoDB" id="10009520at2759"/>
<keyword evidence="4" id="KW-0862">Zinc</keyword>